<dbReference type="PANTHER" id="PTHR43646">
    <property type="entry name" value="GLYCOSYLTRANSFERASE"/>
    <property type="match status" value="1"/>
</dbReference>
<dbReference type="KEGG" id="nwa:Nwat_1846"/>
<sequence length="236" mass="26767">MLPNYSSIVRISIIIPTLNEAREIIETLQPLQPLRTKGHEVIIVDGGSSDQTVSLARPLVDYILVTQQSRGAQMNAGAKVAKGKLLLFLHADSRLPSDFESAICTGFSISQRKWGYFNVRLSGPSIWFRLIEWSMNRRSRLTGIATGDQALFMQRGVFETAGGFPEIPLMEDVELSRRLKRFSWPLCLGLSVVSSSRYWEKRGIVRTILLMWALRLAYFSGVKPERLVQIYYRTKA</sequence>
<evidence type="ECO:0000256" key="2">
    <source>
        <dbReference type="ARBA" id="ARBA00022475"/>
    </source>
</evidence>
<dbReference type="Proteomes" id="UP000000393">
    <property type="component" value="Chromosome"/>
</dbReference>
<reference evidence="7 8" key="1">
    <citation type="submission" date="2010-06" db="EMBL/GenBank/DDBJ databases">
        <title>Complete sequence of chromosome of Nitrosococcus watsoni C-113.</title>
        <authorList>
            <consortium name="US DOE Joint Genome Institute"/>
            <person name="Lucas S."/>
            <person name="Copeland A."/>
            <person name="Lapidus A."/>
            <person name="Cheng J.-F."/>
            <person name="Bruce D."/>
            <person name="Goodwin L."/>
            <person name="Pitluck S."/>
            <person name="Malfatti S.A."/>
            <person name="Chain P.S.G."/>
            <person name="Land M."/>
            <person name="Hauser L."/>
            <person name="Kyrpides N."/>
            <person name="Ivanova N."/>
            <person name="Cambell M.A."/>
            <person name="Heidelberg J.F."/>
            <person name="Klotz M.G."/>
            <person name="Woyke T."/>
        </authorList>
    </citation>
    <scope>NUCLEOTIDE SEQUENCE [LARGE SCALE GENOMIC DNA]</scope>
    <source>
        <strain evidence="7 8">C-113</strain>
    </source>
</reference>
<evidence type="ECO:0000259" key="6">
    <source>
        <dbReference type="Pfam" id="PF00535"/>
    </source>
</evidence>
<keyword evidence="2" id="KW-1003">Cell membrane</keyword>
<comment type="subcellular location">
    <subcellularLocation>
        <location evidence="1">Cell membrane</location>
    </subcellularLocation>
</comment>
<accession>D8K720</accession>
<dbReference type="eggNOG" id="COG1215">
    <property type="taxonomic scope" value="Bacteria"/>
</dbReference>
<keyword evidence="5" id="KW-0472">Membrane</keyword>
<organism evidence="7 8">
    <name type="scientific">Nitrosococcus watsoni (strain C-113)</name>
    <dbReference type="NCBI Taxonomy" id="105559"/>
    <lineage>
        <taxon>Bacteria</taxon>
        <taxon>Pseudomonadati</taxon>
        <taxon>Pseudomonadota</taxon>
        <taxon>Gammaproteobacteria</taxon>
        <taxon>Chromatiales</taxon>
        <taxon>Chromatiaceae</taxon>
        <taxon>Nitrosococcus</taxon>
    </lineage>
</organism>
<protein>
    <submittedName>
        <fullName evidence="7">Glycosyl transferase family 2</fullName>
    </submittedName>
</protein>
<dbReference type="EMBL" id="CP002086">
    <property type="protein sequence ID" value="ADJ28697.1"/>
    <property type="molecule type" value="Genomic_DNA"/>
</dbReference>
<evidence type="ECO:0000256" key="5">
    <source>
        <dbReference type="ARBA" id="ARBA00023136"/>
    </source>
</evidence>
<dbReference type="NCBIfam" id="TIGR04283">
    <property type="entry name" value="glyco_like_mftF"/>
    <property type="match status" value="1"/>
</dbReference>
<name>D8K720_NITWC</name>
<dbReference type="GO" id="GO:0005886">
    <property type="term" value="C:plasma membrane"/>
    <property type="evidence" value="ECO:0007669"/>
    <property type="project" value="UniProtKB-SubCell"/>
</dbReference>
<dbReference type="HOGENOM" id="CLU_025996_17_3_6"/>
<dbReference type="AlphaFoldDB" id="D8K720"/>
<evidence type="ECO:0000256" key="1">
    <source>
        <dbReference type="ARBA" id="ARBA00004236"/>
    </source>
</evidence>
<dbReference type="RefSeq" id="WP_013220789.1">
    <property type="nucleotide sequence ID" value="NC_014315.1"/>
</dbReference>
<proteinExistence type="predicted"/>
<dbReference type="STRING" id="105559.Nwat_1846"/>
<evidence type="ECO:0000256" key="3">
    <source>
        <dbReference type="ARBA" id="ARBA00022676"/>
    </source>
</evidence>
<dbReference type="InterPro" id="IPR026461">
    <property type="entry name" value="Trfase_2_rSAM/seldom_assoc"/>
</dbReference>
<dbReference type="PANTHER" id="PTHR43646:SF2">
    <property type="entry name" value="GLYCOSYLTRANSFERASE 2-LIKE DOMAIN-CONTAINING PROTEIN"/>
    <property type="match status" value="1"/>
</dbReference>
<feature type="domain" description="Glycosyltransferase 2-like" evidence="6">
    <location>
        <begin position="12"/>
        <end position="98"/>
    </location>
</feature>
<keyword evidence="4 7" id="KW-0808">Transferase</keyword>
<dbReference type="Gene3D" id="3.90.550.10">
    <property type="entry name" value="Spore Coat Polysaccharide Biosynthesis Protein SpsA, Chain A"/>
    <property type="match status" value="1"/>
</dbReference>
<keyword evidence="8" id="KW-1185">Reference proteome</keyword>
<keyword evidence="3" id="KW-0328">Glycosyltransferase</keyword>
<dbReference type="SUPFAM" id="SSF53448">
    <property type="entry name" value="Nucleotide-diphospho-sugar transferases"/>
    <property type="match status" value="1"/>
</dbReference>
<dbReference type="InterPro" id="IPR001173">
    <property type="entry name" value="Glyco_trans_2-like"/>
</dbReference>
<dbReference type="InterPro" id="IPR029044">
    <property type="entry name" value="Nucleotide-diphossugar_trans"/>
</dbReference>
<evidence type="ECO:0000313" key="8">
    <source>
        <dbReference type="Proteomes" id="UP000000393"/>
    </source>
</evidence>
<evidence type="ECO:0000313" key="7">
    <source>
        <dbReference type="EMBL" id="ADJ28697.1"/>
    </source>
</evidence>
<dbReference type="Pfam" id="PF00535">
    <property type="entry name" value="Glycos_transf_2"/>
    <property type="match status" value="1"/>
</dbReference>
<dbReference type="CDD" id="cd02522">
    <property type="entry name" value="GT_2_like_a"/>
    <property type="match status" value="1"/>
</dbReference>
<gene>
    <name evidence="7" type="ordered locus">Nwat_1846</name>
</gene>
<dbReference type="CAZy" id="GT2">
    <property type="family name" value="Glycosyltransferase Family 2"/>
</dbReference>
<dbReference type="GO" id="GO:0016757">
    <property type="term" value="F:glycosyltransferase activity"/>
    <property type="evidence" value="ECO:0007669"/>
    <property type="project" value="UniProtKB-KW"/>
</dbReference>
<evidence type="ECO:0000256" key="4">
    <source>
        <dbReference type="ARBA" id="ARBA00022679"/>
    </source>
</evidence>